<dbReference type="InterPro" id="IPR009056">
    <property type="entry name" value="Cyt_c-like_dom"/>
</dbReference>
<dbReference type="Proteomes" id="UP000808146">
    <property type="component" value="Unassembled WGS sequence"/>
</dbReference>
<dbReference type="Pfam" id="PF00034">
    <property type="entry name" value="Cytochrom_C"/>
    <property type="match status" value="1"/>
</dbReference>
<gene>
    <name evidence="9" type="ORF">IPN75_18905</name>
</gene>
<evidence type="ECO:0000256" key="1">
    <source>
        <dbReference type="ARBA" id="ARBA00022448"/>
    </source>
</evidence>
<proteinExistence type="predicted"/>
<dbReference type="GO" id="GO:0046872">
    <property type="term" value="F:metal ion binding"/>
    <property type="evidence" value="ECO:0007669"/>
    <property type="project" value="UniProtKB-KW"/>
</dbReference>
<name>A0A9D7QKD6_9RHOO</name>
<evidence type="ECO:0000256" key="7">
    <source>
        <dbReference type="SAM" id="SignalP"/>
    </source>
</evidence>
<protein>
    <submittedName>
        <fullName evidence="9">C-type cytochrome</fullName>
    </submittedName>
</protein>
<evidence type="ECO:0000256" key="3">
    <source>
        <dbReference type="ARBA" id="ARBA00022723"/>
    </source>
</evidence>
<feature type="chain" id="PRO_5038999030" evidence="7">
    <location>
        <begin position="19"/>
        <end position="103"/>
    </location>
</feature>
<dbReference type="GO" id="GO:0009055">
    <property type="term" value="F:electron transfer activity"/>
    <property type="evidence" value="ECO:0007669"/>
    <property type="project" value="InterPro"/>
</dbReference>
<dbReference type="EMBL" id="JADKBR010000026">
    <property type="protein sequence ID" value="MBK8892279.1"/>
    <property type="molecule type" value="Genomic_DNA"/>
</dbReference>
<evidence type="ECO:0000259" key="8">
    <source>
        <dbReference type="PROSITE" id="PS51007"/>
    </source>
</evidence>
<keyword evidence="7" id="KW-0732">Signal</keyword>
<keyword evidence="5 6" id="KW-0408">Iron</keyword>
<evidence type="ECO:0000313" key="10">
    <source>
        <dbReference type="Proteomes" id="UP000808146"/>
    </source>
</evidence>
<feature type="signal peptide" evidence="7">
    <location>
        <begin position="1"/>
        <end position="18"/>
    </location>
</feature>
<comment type="caution">
    <text evidence="9">The sequence shown here is derived from an EMBL/GenBank/DDBJ whole genome shotgun (WGS) entry which is preliminary data.</text>
</comment>
<evidence type="ECO:0000256" key="6">
    <source>
        <dbReference type="PROSITE-ProRule" id="PRU00433"/>
    </source>
</evidence>
<keyword evidence="1" id="KW-0813">Transport</keyword>
<reference evidence="9" key="1">
    <citation type="submission" date="2020-10" db="EMBL/GenBank/DDBJ databases">
        <title>Connecting structure to function with the recovery of over 1000 high-quality activated sludge metagenome-assembled genomes encoding full-length rRNA genes using long-read sequencing.</title>
        <authorList>
            <person name="Singleton C.M."/>
            <person name="Petriglieri F."/>
            <person name="Kristensen J.M."/>
            <person name="Kirkegaard R.H."/>
            <person name="Michaelsen T.Y."/>
            <person name="Andersen M.H."/>
            <person name="Karst S.M."/>
            <person name="Dueholm M.S."/>
            <person name="Nielsen P.H."/>
            <person name="Albertsen M."/>
        </authorList>
    </citation>
    <scope>NUCLEOTIDE SEQUENCE</scope>
    <source>
        <strain evidence="9">OdNE_18-Q3-R46-58_BAT3C.305</strain>
    </source>
</reference>
<feature type="domain" description="Cytochrome c" evidence="8">
    <location>
        <begin position="25"/>
        <end position="103"/>
    </location>
</feature>
<dbReference type="GO" id="GO:0020037">
    <property type="term" value="F:heme binding"/>
    <property type="evidence" value="ECO:0007669"/>
    <property type="project" value="InterPro"/>
</dbReference>
<dbReference type="InterPro" id="IPR050597">
    <property type="entry name" value="Cytochrome_c_Oxidase_Subunit"/>
</dbReference>
<accession>A0A9D7QKD6</accession>
<sequence>MKRLLPLLGLLASAAALSAEGNTQPTAPAPFPYFVANCFNCHGTEGRVNSAIPAIAGRDKAYLEETLKAYKAGTKQATIMNQLAKGYTDEEIVVLADYFSRQK</sequence>
<dbReference type="PROSITE" id="PS51007">
    <property type="entry name" value="CYTC"/>
    <property type="match status" value="1"/>
</dbReference>
<dbReference type="SUPFAM" id="SSF46626">
    <property type="entry name" value="Cytochrome c"/>
    <property type="match status" value="1"/>
</dbReference>
<dbReference type="PANTHER" id="PTHR33751:SF9">
    <property type="entry name" value="CYTOCHROME C4"/>
    <property type="match status" value="1"/>
</dbReference>
<keyword evidence="2 6" id="KW-0349">Heme</keyword>
<dbReference type="PANTHER" id="PTHR33751">
    <property type="entry name" value="CBB3-TYPE CYTOCHROME C OXIDASE SUBUNIT FIXP"/>
    <property type="match status" value="1"/>
</dbReference>
<organism evidence="9 10">
    <name type="scientific">Candidatus Dechloromonas phosphorivorans</name>
    <dbReference type="NCBI Taxonomy" id="2899244"/>
    <lineage>
        <taxon>Bacteria</taxon>
        <taxon>Pseudomonadati</taxon>
        <taxon>Pseudomonadota</taxon>
        <taxon>Betaproteobacteria</taxon>
        <taxon>Rhodocyclales</taxon>
        <taxon>Azonexaceae</taxon>
        <taxon>Dechloromonas</taxon>
    </lineage>
</organism>
<evidence type="ECO:0000256" key="2">
    <source>
        <dbReference type="ARBA" id="ARBA00022617"/>
    </source>
</evidence>
<keyword evidence="4" id="KW-0249">Electron transport</keyword>
<dbReference type="Gene3D" id="1.10.760.10">
    <property type="entry name" value="Cytochrome c-like domain"/>
    <property type="match status" value="1"/>
</dbReference>
<dbReference type="AlphaFoldDB" id="A0A9D7QKD6"/>
<dbReference type="InterPro" id="IPR036909">
    <property type="entry name" value="Cyt_c-like_dom_sf"/>
</dbReference>
<evidence type="ECO:0000256" key="4">
    <source>
        <dbReference type="ARBA" id="ARBA00022982"/>
    </source>
</evidence>
<evidence type="ECO:0000313" key="9">
    <source>
        <dbReference type="EMBL" id="MBK8892279.1"/>
    </source>
</evidence>
<keyword evidence="3 6" id="KW-0479">Metal-binding</keyword>
<evidence type="ECO:0000256" key="5">
    <source>
        <dbReference type="ARBA" id="ARBA00023004"/>
    </source>
</evidence>